<evidence type="ECO:0000313" key="10">
    <source>
        <dbReference type="EMBL" id="KKG39730.1"/>
    </source>
</evidence>
<evidence type="ECO:0000313" key="26">
    <source>
        <dbReference type="EMBL" id="KKH02658.1"/>
    </source>
</evidence>
<dbReference type="EMBL" id="JJPK01000136">
    <property type="protein sequence ID" value="KKG57094.1"/>
    <property type="molecule type" value="Genomic_DNA"/>
</dbReference>
<evidence type="ECO:0000313" key="61">
    <source>
        <dbReference type="Proteomes" id="UP000033889"/>
    </source>
</evidence>
<dbReference type="EMBL" id="JJRB01000126">
    <property type="protein sequence ID" value="KKI01198.1"/>
    <property type="molecule type" value="Genomic_DNA"/>
</dbReference>
<dbReference type="EMBL" id="JJQG01000057">
    <property type="protein sequence ID" value="KKH40221.1"/>
    <property type="molecule type" value="Genomic_DNA"/>
</dbReference>
<proteinExistence type="predicted"/>
<dbReference type="Proteomes" id="UP000034657">
    <property type="component" value="Unassembled WGS sequence"/>
</dbReference>
<dbReference type="EMBL" id="JJQX01000192">
    <property type="protein sequence ID" value="KKH90937.1"/>
    <property type="molecule type" value="Genomic_DNA"/>
</dbReference>
<evidence type="ECO:0000313" key="89">
    <source>
        <dbReference type="Proteomes" id="UP000034577"/>
    </source>
</evidence>
<dbReference type="EMBL" id="JJPV01000009">
    <property type="protein sequence ID" value="KKH03699.1"/>
    <property type="molecule type" value="Genomic_DNA"/>
</dbReference>
<evidence type="ECO:0000313" key="41">
    <source>
        <dbReference type="EMBL" id="KKH59457.1"/>
    </source>
</evidence>
<evidence type="ECO:0000313" key="59">
    <source>
        <dbReference type="Proteomes" id="UP000033878"/>
    </source>
</evidence>
<dbReference type="Proteomes" id="UP000034047">
    <property type="component" value="Unassembled WGS sequence"/>
</dbReference>
<evidence type="ECO:0000313" key="102">
    <source>
        <dbReference type="Proteomes" id="UP000034921"/>
    </source>
</evidence>
<accession>A0A0F8G785</accession>
<evidence type="ECO:0000313" key="65">
    <source>
        <dbReference type="Proteomes" id="UP000034040"/>
    </source>
</evidence>
<dbReference type="Proteomes" id="UP000033889">
    <property type="component" value="Unassembled WGS sequence"/>
</dbReference>
<evidence type="ECO:0000313" key="82">
    <source>
        <dbReference type="Proteomes" id="UP000034399"/>
    </source>
</evidence>
<evidence type="ECO:0000313" key="3">
    <source>
        <dbReference type="EMBL" id="KKG02875.1"/>
    </source>
</evidence>
<dbReference type="EMBL" id="JJQA01000065">
    <property type="protein sequence ID" value="KKH17032.1"/>
    <property type="molecule type" value="Genomic_DNA"/>
</dbReference>
<dbReference type="EMBL" id="JJQJ01000187">
    <property type="protein sequence ID" value="KKH45120.1"/>
    <property type="molecule type" value="Genomic_DNA"/>
</dbReference>
<evidence type="ECO:0000313" key="62">
    <source>
        <dbReference type="Proteomes" id="UP000033933"/>
    </source>
</evidence>
<dbReference type="Proteomes" id="UP000034243">
    <property type="component" value="Unassembled WGS sequence"/>
</dbReference>
<dbReference type="Proteomes" id="UP000034074">
    <property type="component" value="Unassembled WGS sequence"/>
</dbReference>
<dbReference type="EMBL" id="JJPY01000071">
    <property type="protein sequence ID" value="KKH08328.1"/>
    <property type="molecule type" value="Genomic_DNA"/>
</dbReference>
<dbReference type="Proteomes" id="UP000034597">
    <property type="component" value="Unassembled WGS sequence"/>
</dbReference>
<dbReference type="Proteomes" id="UP000034253">
    <property type="component" value="Unassembled WGS sequence"/>
</dbReference>
<evidence type="ECO:0000313" key="48">
    <source>
        <dbReference type="EMBL" id="KKH81705.1"/>
    </source>
</evidence>
<dbReference type="Proteomes" id="UP000034424">
    <property type="component" value="Unassembled WGS sequence"/>
</dbReference>
<evidence type="ECO:0000313" key="50">
    <source>
        <dbReference type="EMBL" id="KKH89474.1"/>
    </source>
</evidence>
<evidence type="ECO:0000313" key="64">
    <source>
        <dbReference type="Proteomes" id="UP000034021"/>
    </source>
</evidence>
<evidence type="ECO:0000313" key="19">
    <source>
        <dbReference type="EMBL" id="KKG74822.1"/>
    </source>
</evidence>
<evidence type="ECO:0000313" key="69">
    <source>
        <dbReference type="Proteomes" id="UP000034142"/>
    </source>
</evidence>
<dbReference type="EMBL" id="JJQF01000039">
    <property type="protein sequence ID" value="KKH32976.1"/>
    <property type="molecule type" value="Genomic_DNA"/>
</dbReference>
<dbReference type="Proteomes" id="UP000034820">
    <property type="component" value="Unassembled WGS sequence"/>
</dbReference>
<dbReference type="Proteomes" id="UP000034578">
    <property type="component" value="Unassembled WGS sequence"/>
</dbReference>
<evidence type="ECO:0000313" key="40">
    <source>
        <dbReference type="EMBL" id="KKH57258.1"/>
    </source>
</evidence>
<evidence type="ECO:0000313" key="27">
    <source>
        <dbReference type="EMBL" id="KKH03699.1"/>
    </source>
</evidence>
<dbReference type="EMBL" id="JJPR01000003">
    <property type="protein sequence ID" value="KKG90738.1"/>
    <property type="molecule type" value="Genomic_DNA"/>
</dbReference>
<evidence type="ECO:0000313" key="91">
    <source>
        <dbReference type="Proteomes" id="UP000034597"/>
    </source>
</evidence>
<dbReference type="Proteomes" id="UP000033878">
    <property type="component" value="Unassembled WGS sequence"/>
</dbReference>
<evidence type="ECO:0000313" key="32">
    <source>
        <dbReference type="EMBL" id="KKH19277.1"/>
    </source>
</evidence>
<dbReference type="Proteomes" id="UP000034577">
    <property type="component" value="Unassembled WGS sequence"/>
</dbReference>
<evidence type="ECO:0000313" key="45">
    <source>
        <dbReference type="EMBL" id="KKH72918.1"/>
    </source>
</evidence>
<evidence type="ECO:0000313" key="57">
    <source>
        <dbReference type="Proteomes" id="UP000033835"/>
    </source>
</evidence>
<organism evidence="6 82">
    <name type="scientific">Methanosarcina mazei</name>
    <name type="common">Methanosarcina frisia</name>
    <dbReference type="NCBI Taxonomy" id="2209"/>
    <lineage>
        <taxon>Archaea</taxon>
        <taxon>Methanobacteriati</taxon>
        <taxon>Methanobacteriota</taxon>
        <taxon>Stenosarchaea group</taxon>
        <taxon>Methanomicrobia</taxon>
        <taxon>Methanosarcinales</taxon>
        <taxon>Methanosarcinaceae</taxon>
        <taxon>Methanosarcina</taxon>
    </lineage>
</organism>
<evidence type="ECO:0000313" key="71">
    <source>
        <dbReference type="Proteomes" id="UP000034152"/>
    </source>
</evidence>
<evidence type="ECO:0000313" key="34">
    <source>
        <dbReference type="EMBL" id="KKH27810.1"/>
    </source>
</evidence>
<evidence type="ECO:0000313" key="11">
    <source>
        <dbReference type="EMBL" id="KKG44023.1"/>
    </source>
</evidence>
<dbReference type="EMBL" id="JJQU01000208">
    <property type="protein sequence ID" value="KKH81592.1"/>
    <property type="molecule type" value="Genomic_DNA"/>
</dbReference>
<dbReference type="EMBL" id="JJQM01000043">
    <property type="protein sequence ID" value="KKH57258.1"/>
    <property type="molecule type" value="Genomic_DNA"/>
</dbReference>
<evidence type="ECO:0000313" key="105">
    <source>
        <dbReference type="Proteomes" id="UP000034944"/>
    </source>
</evidence>
<dbReference type="EMBL" id="JJQW01000039">
    <property type="protein sequence ID" value="KKH89474.1"/>
    <property type="molecule type" value="Genomic_DNA"/>
</dbReference>
<evidence type="ECO:0000313" key="47">
    <source>
        <dbReference type="EMBL" id="KKH81592.1"/>
    </source>
</evidence>
<evidence type="ECO:0000313" key="104">
    <source>
        <dbReference type="Proteomes" id="UP000034937"/>
    </source>
</evidence>
<dbReference type="EMBL" id="JJPJ01000010">
    <property type="protein sequence ID" value="KKG66512.1"/>
    <property type="molecule type" value="Genomic_DNA"/>
</dbReference>
<dbReference type="Proteomes" id="UP000034842">
    <property type="component" value="Unassembled WGS sequence"/>
</dbReference>
<dbReference type="Proteomes" id="UP000034195">
    <property type="component" value="Unassembled WGS sequence"/>
</dbReference>
<dbReference type="EMBL" id="JJPE01000162">
    <property type="protein sequence ID" value="KKG39730.1"/>
    <property type="molecule type" value="Genomic_DNA"/>
</dbReference>
<evidence type="ECO:0000313" key="93">
    <source>
        <dbReference type="Proteomes" id="UP000034667"/>
    </source>
</evidence>
<dbReference type="EMBL" id="JJRA01000020">
    <property type="protein sequence ID" value="KKI06077.1"/>
    <property type="molecule type" value="Genomic_DNA"/>
</dbReference>
<evidence type="ECO:0000313" key="103">
    <source>
        <dbReference type="Proteomes" id="UP000034925"/>
    </source>
</evidence>
<feature type="region of interest" description="Disordered" evidence="1">
    <location>
        <begin position="27"/>
        <end position="60"/>
    </location>
</feature>
<dbReference type="Proteomes" id="UP000034668">
    <property type="component" value="Unassembled WGS sequence"/>
</dbReference>
<evidence type="ECO:0000313" key="96">
    <source>
        <dbReference type="Proteomes" id="UP000034733"/>
    </source>
</evidence>
<evidence type="ECO:0000313" key="23">
    <source>
        <dbReference type="EMBL" id="KKG89974.1"/>
    </source>
</evidence>
<evidence type="ECO:0000313" key="52">
    <source>
        <dbReference type="EMBL" id="KKH97538.1"/>
    </source>
</evidence>
<evidence type="ECO:0000313" key="39">
    <source>
        <dbReference type="EMBL" id="KKH45120.1"/>
    </source>
</evidence>
<evidence type="ECO:0000313" key="98">
    <source>
        <dbReference type="Proteomes" id="UP000034817"/>
    </source>
</evidence>
<dbReference type="Proteomes" id="UP000034733">
    <property type="component" value="Unassembled WGS sequence"/>
</dbReference>
<dbReference type="Proteomes" id="UP000034817">
    <property type="component" value="Unassembled WGS sequence"/>
</dbReference>
<dbReference type="Proteomes" id="UP000034450">
    <property type="component" value="Unassembled WGS sequence"/>
</dbReference>
<evidence type="ECO:0000313" key="106">
    <source>
        <dbReference type="Proteomes" id="UP000034950"/>
    </source>
</evidence>
<evidence type="ECO:0000313" key="78">
    <source>
        <dbReference type="Proteomes" id="UP000034279"/>
    </source>
</evidence>
<evidence type="ECO:0000313" key="79">
    <source>
        <dbReference type="Proteomes" id="UP000034298"/>
    </source>
</evidence>
<dbReference type="EMBL" id="JJOU01000009">
    <property type="protein sequence ID" value="KKG19461.1"/>
    <property type="molecule type" value="Genomic_DNA"/>
</dbReference>
<evidence type="ECO:0000313" key="66">
    <source>
        <dbReference type="Proteomes" id="UP000034047"/>
    </source>
</evidence>
<dbReference type="EMBL" id="JJQT01000041">
    <property type="protein sequence ID" value="KKH81705.1"/>
    <property type="molecule type" value="Genomic_DNA"/>
</dbReference>
<dbReference type="EMBL" id="JJPL01000074">
    <property type="protein sequence ID" value="KKG64837.1"/>
    <property type="molecule type" value="Genomic_DNA"/>
</dbReference>
<evidence type="ECO:0000313" key="18">
    <source>
        <dbReference type="EMBL" id="KKG68105.1"/>
    </source>
</evidence>
<dbReference type="Proteomes" id="UP000033987">
    <property type="component" value="Unassembled WGS sequence"/>
</dbReference>
<dbReference type="Proteomes" id="UP000034232">
    <property type="component" value="Unassembled WGS sequence"/>
</dbReference>
<evidence type="ECO:0000313" key="60">
    <source>
        <dbReference type="Proteomes" id="UP000033885"/>
    </source>
</evidence>
<evidence type="ECO:0000313" key="21">
    <source>
        <dbReference type="EMBL" id="KKG79939.1"/>
    </source>
</evidence>
<reference evidence="55 107" key="2">
    <citation type="submission" date="2018-05" db="EMBL/GenBank/DDBJ databases">
        <title>Methanosarcina gilichinskyana sp. nov., a novel methanogenic archaeon isolated from Holocene permafrost, North East Russia.</title>
        <authorList>
            <person name="Oshurkova V."/>
            <person name="Meer M."/>
            <person name="Bochkareva O."/>
            <person name="Shcherbakova V."/>
        </authorList>
    </citation>
    <scope>NUCLEOTIDE SEQUENCE [LARGE SCALE GENOMIC DNA]</scope>
    <source>
        <strain evidence="55 107">JL01</strain>
    </source>
</reference>
<evidence type="ECO:0000313" key="22">
    <source>
        <dbReference type="EMBL" id="KKG86883.1"/>
    </source>
</evidence>
<dbReference type="Proteomes" id="UP000033864">
    <property type="component" value="Unassembled WGS sequence"/>
</dbReference>
<dbReference type="Proteomes" id="UP000034152">
    <property type="component" value="Unassembled WGS sequence"/>
</dbReference>
<evidence type="ECO:0000313" key="81">
    <source>
        <dbReference type="Proteomes" id="UP000034387"/>
    </source>
</evidence>
<dbReference type="EMBL" id="JJQP01000245">
    <property type="protein sequence ID" value="KKH62825.1"/>
    <property type="molecule type" value="Genomic_DNA"/>
</dbReference>
<evidence type="ECO:0000313" key="101">
    <source>
        <dbReference type="Proteomes" id="UP000034872"/>
    </source>
</evidence>
<dbReference type="Proteomes" id="UP000034142">
    <property type="component" value="Unassembled WGS sequence"/>
</dbReference>
<evidence type="ECO:0000313" key="97">
    <source>
        <dbReference type="Proteomes" id="UP000034758"/>
    </source>
</evidence>
<evidence type="ECO:0000313" key="14">
    <source>
        <dbReference type="EMBL" id="KKG57094.1"/>
    </source>
</evidence>
<dbReference type="EMBL" id="CP029709">
    <property type="protein sequence ID" value="QCR16252.1"/>
    <property type="molecule type" value="Genomic_DNA"/>
</dbReference>
<evidence type="ECO:0000313" key="38">
    <source>
        <dbReference type="EMBL" id="KKH40221.1"/>
    </source>
</evidence>
<dbReference type="EMBL" id="JJQD01000109">
    <property type="protein sequence ID" value="KKH27810.1"/>
    <property type="molecule type" value="Genomic_DNA"/>
</dbReference>
<dbReference type="Proteomes" id="UP000034021">
    <property type="component" value="Unassembled WGS sequence"/>
</dbReference>
<evidence type="ECO:0000256" key="1">
    <source>
        <dbReference type="SAM" id="MobiDB-lite"/>
    </source>
</evidence>
<dbReference type="EMBL" id="JJPB01000002">
    <property type="protein sequence ID" value="KKG35437.1"/>
    <property type="molecule type" value="Genomic_DNA"/>
</dbReference>
<dbReference type="EMBL" id="JJPM01000160">
    <property type="protein sequence ID" value="KKG74822.1"/>
    <property type="molecule type" value="Genomic_DNA"/>
</dbReference>
<dbReference type="EMBL" id="JJQQ01000154">
    <property type="protein sequence ID" value="KKH64217.1"/>
    <property type="molecule type" value="Genomic_DNA"/>
</dbReference>
<dbReference type="EMBL" id="JJQN01000096">
    <property type="protein sequence ID" value="KKH59457.1"/>
    <property type="molecule type" value="Genomic_DNA"/>
</dbReference>
<dbReference type="EMBL" id="JJPF01000053">
    <property type="protein sequence ID" value="KKG44023.1"/>
    <property type="molecule type" value="Genomic_DNA"/>
</dbReference>
<dbReference type="Proteomes" id="UP000034279">
    <property type="component" value="Unassembled WGS sequence"/>
</dbReference>
<dbReference type="EMBL" id="JJPX01000094">
    <property type="protein sequence ID" value="KKH09564.1"/>
    <property type="molecule type" value="Genomic_DNA"/>
</dbReference>
<dbReference type="EMBL" id="JJPD01000135">
    <property type="protein sequence ID" value="KKG39322.1"/>
    <property type="molecule type" value="Genomic_DNA"/>
</dbReference>
<evidence type="ECO:0000313" key="100">
    <source>
        <dbReference type="Proteomes" id="UP000034842"/>
    </source>
</evidence>
<dbReference type="Proteomes" id="UP000300067">
    <property type="component" value="Chromosome"/>
</dbReference>
<dbReference type="EMBL" id="JJPQ01000172">
    <property type="protein sequence ID" value="KKG77891.1"/>
    <property type="molecule type" value="Genomic_DNA"/>
</dbReference>
<evidence type="ECO:0000313" key="70">
    <source>
        <dbReference type="Proteomes" id="UP000034151"/>
    </source>
</evidence>
<dbReference type="EMBL" id="JJOR01000155">
    <property type="protein sequence ID" value="KKF99794.1"/>
    <property type="molecule type" value="Genomic_DNA"/>
</dbReference>
<dbReference type="EMBL" id="JJOT01000056">
    <property type="protein sequence ID" value="KKG02875.1"/>
    <property type="molecule type" value="Genomic_DNA"/>
</dbReference>
<dbReference type="EMBL" id="JJPG01000145">
    <property type="protein sequence ID" value="KKG47715.1"/>
    <property type="molecule type" value="Genomic_DNA"/>
</dbReference>
<evidence type="ECO:0000313" key="94">
    <source>
        <dbReference type="Proteomes" id="UP000034668"/>
    </source>
</evidence>
<dbReference type="EMBL" id="JJQC01000013">
    <property type="protein sequence ID" value="KKH25135.1"/>
    <property type="molecule type" value="Genomic_DNA"/>
</dbReference>
<evidence type="ECO:0000313" key="33">
    <source>
        <dbReference type="EMBL" id="KKH25135.1"/>
    </source>
</evidence>
<dbReference type="EMBL" id="JJOS01000009">
    <property type="protein sequence ID" value="KKG06583.1"/>
    <property type="molecule type" value="Genomic_DNA"/>
</dbReference>
<dbReference type="Proteomes" id="UP000034944">
    <property type="component" value="Unassembled WGS sequence"/>
</dbReference>
<evidence type="ECO:0000313" key="54">
    <source>
        <dbReference type="EMBL" id="KKI06077.1"/>
    </source>
</evidence>
<dbReference type="EMBL" id="JJQR01000124">
    <property type="protein sequence ID" value="KKH72918.1"/>
    <property type="molecule type" value="Genomic_DNA"/>
</dbReference>
<evidence type="ECO:0000313" key="74">
    <source>
        <dbReference type="Proteomes" id="UP000034227"/>
    </source>
</evidence>
<evidence type="ECO:0000313" key="90">
    <source>
        <dbReference type="Proteomes" id="UP000034578"/>
    </source>
</evidence>
<dbReference type="Proteomes" id="UP000034064">
    <property type="component" value="Unassembled WGS sequence"/>
</dbReference>
<dbReference type="Proteomes" id="UP000034151">
    <property type="component" value="Unassembled WGS sequence"/>
</dbReference>
<dbReference type="Proteomes" id="UP000034338">
    <property type="component" value="Unassembled WGS sequence"/>
</dbReference>
<dbReference type="Proteomes" id="UP000034387">
    <property type="component" value="Unassembled WGS sequence"/>
</dbReference>
<evidence type="ECO:0000313" key="30">
    <source>
        <dbReference type="EMBL" id="KKH11239.1"/>
    </source>
</evidence>
<evidence type="ECO:0000313" key="86">
    <source>
        <dbReference type="Proteomes" id="UP000034468"/>
    </source>
</evidence>
<protein>
    <submittedName>
        <fullName evidence="6">Uncharacterized protein</fullName>
    </submittedName>
</protein>
<keyword evidence="90" id="KW-1185">Reference proteome</keyword>
<dbReference type="EMBL" id="JJQB01000084">
    <property type="protein sequence ID" value="KKH19277.1"/>
    <property type="molecule type" value="Genomic_DNA"/>
</dbReference>
<evidence type="ECO:0000313" key="99">
    <source>
        <dbReference type="Proteomes" id="UP000034820"/>
    </source>
</evidence>
<dbReference type="Proteomes" id="UP000034937">
    <property type="component" value="Unassembled WGS sequence"/>
</dbReference>
<gene>
    <name evidence="55" type="ORF">DKM28_09670</name>
    <name evidence="8" type="ORF">DU30_16025</name>
    <name evidence="2" type="ORF">DU31_18840</name>
    <name evidence="15" type="ORF">DU33_13485</name>
    <name evidence="5" type="ORF">DU34_16015</name>
    <name evidence="9" type="ORF">DU35_02095</name>
    <name evidence="13" type="ORF">DU36_15680</name>
    <name evidence="35" type="ORF">DU37_13885</name>
    <name evidence="12" type="ORF">DU38_15225</name>
    <name evidence="11" type="ORF">DU39_15775</name>
    <name evidence="3" type="ORF">DU40_19305</name>
    <name evidence="10" type="ORF">DU41_15450</name>
    <name evidence="29" type="ORF">DU42_18355</name>
    <name evidence="19" type="ORF">DU43_18670</name>
    <name evidence="31" type="ORF">DU44_12080</name>
    <name evidence="14" type="ORF">DU45_13055</name>
    <name evidence="18" type="ORF">DU46_18210</name>
    <name evidence="4" type="ORF">DU47_16770</name>
    <name evidence="32" type="ORF">DU48_11675</name>
    <name evidence="7" type="ORF">DU49_16110</name>
    <name evidence="37" type="ORF">DU50_18615</name>
    <name evidence="28" type="ORF">DU51_17075</name>
    <name evidence="6" type="ORF">DU52_20725</name>
    <name evidence="38" type="ORF">DU54_14975</name>
    <name evidence="21" type="ORF">DU55_12865</name>
    <name evidence="25" type="ORF">DU56_13240</name>
    <name evidence="24" type="ORF">DU57_19010</name>
    <name evidence="34" type="ORF">DU58_13185</name>
    <name evidence="22" type="ORF">DU59_00655</name>
    <name evidence="36" type="ORF">DU60_15545</name>
    <name evidence="20" type="ORF">DU61_15995</name>
    <name evidence="30" type="ORF">DU62_18870</name>
    <name evidence="17" type="ORF">DU64_12180</name>
    <name evidence="33" type="ORF">DU65_11420</name>
    <name evidence="26" type="ORF">DU66_12575</name>
    <name evidence="16" type="ORF">DU67_16835</name>
    <name evidence="27" type="ORF">DU68_12785</name>
    <name evidence="23" type="ORF">DU69_16855</name>
    <name evidence="42" type="ORF">DU73_03475</name>
    <name evidence="41" type="ORF">DU74_01140</name>
    <name evidence="44" type="ORF">DU75_19625</name>
    <name evidence="40" type="ORF">DU76_18620</name>
    <name evidence="46" type="ORF">DU77_15810</name>
    <name evidence="48" type="ORF">DU78_19865</name>
    <name evidence="51" type="ORF">DU79_17695</name>
    <name evidence="47" type="ORF">DU80_01015</name>
    <name evidence="54" type="ORF">DU81_15540</name>
    <name evidence="49" type="ORF">DU82_17290</name>
    <name evidence="53" type="ORF">DU83_15505</name>
    <name evidence="52" type="ORF">DU84_15620</name>
    <name evidence="39" type="ORF">DU85_18840</name>
    <name evidence="45" type="ORF">DU86_18285</name>
    <name evidence="43" type="ORF">DU87_13305</name>
    <name evidence="50" type="ORF">DU88_14920</name>
</gene>
<dbReference type="EMBL" id="JJPP01000073">
    <property type="protein sequence ID" value="KKG79939.1"/>
    <property type="molecule type" value="Genomic_DNA"/>
</dbReference>
<evidence type="ECO:0000313" key="31">
    <source>
        <dbReference type="EMBL" id="KKH17032.1"/>
    </source>
</evidence>
<dbReference type="EMBL" id="JJPI01000020">
    <property type="protein sequence ID" value="KKG57507.1"/>
    <property type="molecule type" value="Genomic_DNA"/>
</dbReference>
<evidence type="ECO:0000313" key="92">
    <source>
        <dbReference type="Proteomes" id="UP000034657"/>
    </source>
</evidence>
<evidence type="ECO:0000313" key="76">
    <source>
        <dbReference type="Proteomes" id="UP000034243"/>
    </source>
</evidence>
<evidence type="ECO:0000313" key="12">
    <source>
        <dbReference type="EMBL" id="KKG47715.1"/>
    </source>
</evidence>
<evidence type="ECO:0000313" key="88">
    <source>
        <dbReference type="Proteomes" id="UP000034566"/>
    </source>
</evidence>
<evidence type="ECO:0000313" key="80">
    <source>
        <dbReference type="Proteomes" id="UP000034338"/>
    </source>
</evidence>
<dbReference type="EMBL" id="JJQH01000146">
    <property type="protein sequence ID" value="KKH37038.1"/>
    <property type="molecule type" value="Genomic_DNA"/>
</dbReference>
<dbReference type="EMBL" id="JJPZ01000073">
    <property type="protein sequence ID" value="KKH11239.1"/>
    <property type="molecule type" value="Genomic_DNA"/>
</dbReference>
<dbReference type="Proteomes" id="UP000033885">
    <property type="component" value="Unassembled WGS sequence"/>
</dbReference>
<dbReference type="Proteomes" id="UP000033814">
    <property type="component" value="Unassembled WGS sequence"/>
</dbReference>
<dbReference type="Proteomes" id="UP000034921">
    <property type="component" value="Unassembled WGS sequence"/>
</dbReference>
<dbReference type="Proteomes" id="UP000034950">
    <property type="component" value="Unassembled WGS sequence"/>
</dbReference>
<evidence type="ECO:0000313" key="13">
    <source>
        <dbReference type="EMBL" id="KKG56333.1"/>
    </source>
</evidence>
<dbReference type="Proteomes" id="UP000034399">
    <property type="component" value="Unassembled WGS sequence"/>
</dbReference>
<evidence type="ECO:0000313" key="20">
    <source>
        <dbReference type="EMBL" id="KKG77891.1"/>
    </source>
</evidence>
<evidence type="ECO:0000313" key="72">
    <source>
        <dbReference type="Proteomes" id="UP000034188"/>
    </source>
</evidence>
<evidence type="ECO:0000313" key="6">
    <source>
        <dbReference type="EMBL" id="KKG28120.1"/>
    </source>
</evidence>
<dbReference type="Proteomes" id="UP000034692">
    <property type="component" value="Unassembled WGS sequence"/>
</dbReference>
<dbReference type="Proteomes" id="UP000034409">
    <property type="component" value="Unassembled WGS sequence"/>
</dbReference>
<evidence type="ECO:0000313" key="17">
    <source>
        <dbReference type="EMBL" id="KKG66512.1"/>
    </source>
</evidence>
<evidence type="ECO:0000313" key="25">
    <source>
        <dbReference type="EMBL" id="KKG97362.1"/>
    </source>
</evidence>
<evidence type="ECO:0000313" key="68">
    <source>
        <dbReference type="Proteomes" id="UP000034074"/>
    </source>
</evidence>
<dbReference type="Proteomes" id="UP000034872">
    <property type="component" value="Unassembled WGS sequence"/>
</dbReference>
<evidence type="ECO:0000313" key="83">
    <source>
        <dbReference type="Proteomes" id="UP000034409"/>
    </source>
</evidence>
<dbReference type="AlphaFoldDB" id="A0A0F8G785"/>
<evidence type="ECO:0000313" key="55">
    <source>
        <dbReference type="EMBL" id="QCR16252.1"/>
    </source>
</evidence>
<dbReference type="Proteomes" id="UP000034040">
    <property type="component" value="Unassembled WGS sequence"/>
</dbReference>
<dbReference type="EMBL" id="JJQZ01000052">
    <property type="protein sequence ID" value="KKH97538.1"/>
    <property type="molecule type" value="Genomic_DNA"/>
</dbReference>
<dbReference type="EMBL" id="JJQE01000005">
    <property type="protein sequence ID" value="KKH33034.1"/>
    <property type="molecule type" value="Genomic_DNA"/>
</dbReference>
<dbReference type="Proteomes" id="UP000034227">
    <property type="component" value="Unassembled WGS sequence"/>
</dbReference>
<dbReference type="EMBL" id="JJQS01000065">
    <property type="protein sequence ID" value="KKH75290.1"/>
    <property type="molecule type" value="Genomic_DNA"/>
</dbReference>
<dbReference type="EMBL" id="JJPA01000211">
    <property type="protein sequence ID" value="KKG28120.1"/>
    <property type="molecule type" value="Genomic_DNA"/>
</dbReference>
<evidence type="ECO:0000313" key="46">
    <source>
        <dbReference type="EMBL" id="KKH75290.1"/>
    </source>
</evidence>
<dbReference type="EMBL" id="JJQO01000073">
    <property type="protein sequence ID" value="KKH67832.1"/>
    <property type="molecule type" value="Genomic_DNA"/>
</dbReference>
<dbReference type="Proteomes" id="UP000033933">
    <property type="component" value="Unassembled WGS sequence"/>
</dbReference>
<evidence type="ECO:0000313" key="84">
    <source>
        <dbReference type="Proteomes" id="UP000034424"/>
    </source>
</evidence>
<reference evidence="56 57" key="1">
    <citation type="journal article" date="2015" name="ISME J.">
        <title>Genomic and phenotypic differentiation among Methanosarcina mazei populations from Columbia River sediment.</title>
        <authorList>
            <person name="Youngblut N.D."/>
            <person name="Wirth J.S."/>
            <person name="Henriksen J.R."/>
            <person name="Smith M."/>
            <person name="Simon H."/>
            <person name="Metcalf W.W."/>
            <person name="Whitaker R.J."/>
        </authorList>
    </citation>
    <scope>NUCLEOTIDE SEQUENCE [LARGE SCALE GENOMIC DNA]</scope>
    <source>
        <strain evidence="31 67">1.F.A.1A.3</strain>
        <strain evidence="32 96">1.F.A.1B.3</strain>
        <strain evidence="33 63">1.F.A.1B.4</strain>
        <strain evidence="34 74">1.F.A.2.8</strain>
        <strain evidence="36 102">1.F.M.0.5</strain>
        <strain evidence="35 80">1.H.A.0.1</strain>
        <strain evidence="38 97">1.H.A.1A.1</strain>
        <strain evidence="37 64">1.H.A.1A.3</strain>
        <strain evidence="39 58">1.H.A.1A.6</strain>
        <strain evidence="40 75">1.H.A.2.3</strain>
        <strain evidence="41 85">1.H.A.2.6</strain>
        <strain evidence="44 95">1.H.A.2.7</strain>
        <strain evidence="42">1.H.A.2.8</strain>
        <strain evidence="43 62">1.H.M.0.1</strain>
        <strain evidence="45 103">1.H.M.1A.1</strain>
        <strain evidence="46 65">1.H.M.1A.2</strain>
        <strain evidence="48 100">1.H.M.1A.3</strain>
        <strain evidence="47 71">1.H.M.2.1</strain>
        <strain evidence="49 56">1.H.M.2.2</strain>
        <strain evidence="50 104">1.H.M.2.3</strain>
        <strain evidence="51 94">1.H.M.2.4</strain>
        <strain evidence="52 101">1.H.T.2.1</strain>
        <strain evidence="54 60">1.H.T.2.3</strain>
        <strain evidence="53 87">1.H.T.2.5</strain>
        <strain evidence="2 69">2.F.A.2.3</strain>
        <strain evidence="4 90">2.F.A.2.4</strain>
        <strain evidence="3 91">2.F.T.0.2</strain>
        <strain evidence="5 66">2.F.T.2.6</strain>
        <strain evidence="6 82">3.F.A.1A.1</strain>
        <strain evidence="7 59">3.F.A.1A.3</strain>
        <strain evidence="8 79">3.F.A.1B.1</strain>
        <strain evidence="9 89">3.F.A.2.12</strain>
        <strain evidence="10 93">3.F.A.2.3</strain>
        <strain evidence="11 70">3.F.A.2.5</strain>
        <strain evidence="12 73">3.F.A.2.6</strain>
        <strain evidence="13 76">3.F.A.2.7</strain>
        <strain evidence="15 72">3.F.T.1A.1</strain>
        <strain evidence="17 78">3.F.T.1A.2</strain>
        <strain evidence="14 88">3.F.T.1A.4</strain>
        <strain evidence="16 84">3.F.T.2.1</strain>
        <strain evidence="19">3.H.A.1A.1</strain>
        <strain evidence="18 68">3.H.A.1A.2</strain>
        <strain evidence="21 98">3.H.A.2.4</strain>
        <strain evidence="20 61">3.H.A.2.5</strain>
        <strain evidence="24 106">3.H.A.2.6</strain>
        <strain evidence="22 83">3.H.A.2.8</strain>
        <strain evidence="23 92">3.H.M.1A.1</strain>
        <strain evidence="26 86">3.H.M.1B.1</strain>
        <strain evidence="27 57">3.H.M.1B.2</strain>
        <strain evidence="25 77">3.H.M.1B.5</strain>
        <strain evidence="29 81">3.H.M.2.7</strain>
        <strain evidence="28 99">3.H.T.1A.1</strain>
        <strain evidence="30 105">3.H.T.1A.2</strain>
    </source>
</reference>
<dbReference type="EMBL" id="JJPH01000003">
    <property type="protein sequence ID" value="KKG56333.1"/>
    <property type="molecule type" value="Genomic_DNA"/>
</dbReference>
<evidence type="ECO:0000313" key="49">
    <source>
        <dbReference type="EMBL" id="KKH83555.1"/>
    </source>
</evidence>
<evidence type="ECO:0000313" key="43">
    <source>
        <dbReference type="EMBL" id="KKH64217.1"/>
    </source>
</evidence>
<evidence type="ECO:0000313" key="87">
    <source>
        <dbReference type="Proteomes" id="UP000034547"/>
    </source>
</evidence>
<evidence type="ECO:0000313" key="7">
    <source>
        <dbReference type="EMBL" id="KKG35437.1"/>
    </source>
</evidence>
<evidence type="ECO:0000313" key="8">
    <source>
        <dbReference type="EMBL" id="KKG35493.1"/>
    </source>
</evidence>
<evidence type="ECO:0000313" key="77">
    <source>
        <dbReference type="Proteomes" id="UP000034253"/>
    </source>
</evidence>
<dbReference type="Proteomes" id="UP000034758">
    <property type="component" value="Unassembled WGS sequence"/>
</dbReference>
<dbReference type="Proteomes" id="UP000034547">
    <property type="component" value="Unassembled WGS sequence"/>
</dbReference>
<evidence type="ECO:0000313" key="51">
    <source>
        <dbReference type="EMBL" id="KKH90937.1"/>
    </source>
</evidence>
<evidence type="ECO:0000313" key="107">
    <source>
        <dbReference type="Proteomes" id="UP000300067"/>
    </source>
</evidence>
<evidence type="ECO:0000313" key="85">
    <source>
        <dbReference type="Proteomes" id="UP000034450"/>
    </source>
</evidence>
<name>A0A0F8G785_METMZ</name>
<evidence type="ECO:0000313" key="67">
    <source>
        <dbReference type="Proteomes" id="UP000034064"/>
    </source>
</evidence>
<dbReference type="PATRIC" id="fig|2209.39.peg.3443"/>
<evidence type="ECO:0000313" key="9">
    <source>
        <dbReference type="EMBL" id="KKG39322.1"/>
    </source>
</evidence>
<evidence type="ECO:0000313" key="75">
    <source>
        <dbReference type="Proteomes" id="UP000034232"/>
    </source>
</evidence>
<dbReference type="EMBL" id="JJQV01000067">
    <property type="protein sequence ID" value="KKH83555.1"/>
    <property type="molecule type" value="Genomic_DNA"/>
</dbReference>
<dbReference type="EMBL" id="JJPT01000107">
    <property type="protein sequence ID" value="KKG89974.1"/>
    <property type="molecule type" value="Genomic_DNA"/>
</dbReference>
<dbReference type="Proteomes" id="UP000034468">
    <property type="component" value="Unassembled WGS sequence"/>
</dbReference>
<evidence type="ECO:0000313" key="73">
    <source>
        <dbReference type="Proteomes" id="UP000034195"/>
    </source>
</evidence>
<dbReference type="EMBL" id="JJPU01000012">
    <property type="protein sequence ID" value="KKH02658.1"/>
    <property type="molecule type" value="Genomic_DNA"/>
</dbReference>
<evidence type="ECO:0000313" key="2">
    <source>
        <dbReference type="EMBL" id="KKF99794.1"/>
    </source>
</evidence>
<dbReference type="EMBL" id="JJPN01000165">
    <property type="protein sequence ID" value="KKG68105.1"/>
    <property type="molecule type" value="Genomic_DNA"/>
</dbReference>
<dbReference type="Proteomes" id="UP000034188">
    <property type="component" value="Unassembled WGS sequence"/>
</dbReference>
<evidence type="ECO:0000313" key="4">
    <source>
        <dbReference type="EMBL" id="KKG06583.1"/>
    </source>
</evidence>
<evidence type="ECO:0000313" key="28">
    <source>
        <dbReference type="EMBL" id="KKH08328.1"/>
    </source>
</evidence>
<dbReference type="Proteomes" id="UP000034298">
    <property type="component" value="Unassembled WGS sequence"/>
</dbReference>
<evidence type="ECO:0000313" key="24">
    <source>
        <dbReference type="EMBL" id="KKG90738.1"/>
    </source>
</evidence>
<evidence type="ECO:0000313" key="36">
    <source>
        <dbReference type="EMBL" id="KKH33034.1"/>
    </source>
</evidence>
<evidence type="ECO:0000313" key="42">
    <source>
        <dbReference type="EMBL" id="KKH62825.1"/>
    </source>
</evidence>
<dbReference type="Proteomes" id="UP000033835">
    <property type="component" value="Unassembled WGS sequence"/>
</dbReference>
<dbReference type="EMBL" id="JJPS01000184">
    <property type="protein sequence ID" value="KKG86883.1"/>
    <property type="molecule type" value="Genomic_DNA"/>
</dbReference>
<dbReference type="EMBL" id="JJPC01000059">
    <property type="protein sequence ID" value="KKG35493.1"/>
    <property type="molecule type" value="Genomic_DNA"/>
</dbReference>
<dbReference type="Proteomes" id="UP000034925">
    <property type="component" value="Unassembled WGS sequence"/>
</dbReference>
<evidence type="ECO:0000313" key="44">
    <source>
        <dbReference type="EMBL" id="KKH67832.1"/>
    </source>
</evidence>
<evidence type="ECO:0000313" key="63">
    <source>
        <dbReference type="Proteomes" id="UP000033987"/>
    </source>
</evidence>
<dbReference type="Proteomes" id="UP000034566">
    <property type="component" value="Unassembled WGS sequence"/>
</dbReference>
<evidence type="ECO:0000313" key="37">
    <source>
        <dbReference type="EMBL" id="KKH37038.1"/>
    </source>
</evidence>
<evidence type="ECO:0000313" key="95">
    <source>
        <dbReference type="Proteomes" id="UP000034692"/>
    </source>
</evidence>
<evidence type="ECO:0000313" key="5">
    <source>
        <dbReference type="EMBL" id="KKG19461.1"/>
    </source>
</evidence>
<dbReference type="EMBL" id="JJPW01000109">
    <property type="protein sequence ID" value="KKG97362.1"/>
    <property type="molecule type" value="Genomic_DNA"/>
</dbReference>
<evidence type="ECO:0000313" key="35">
    <source>
        <dbReference type="EMBL" id="KKH32976.1"/>
    </source>
</evidence>
<evidence type="ECO:0000313" key="53">
    <source>
        <dbReference type="EMBL" id="KKI01198.1"/>
    </source>
</evidence>
<evidence type="ECO:0000313" key="56">
    <source>
        <dbReference type="Proteomes" id="UP000033814"/>
    </source>
</evidence>
<evidence type="ECO:0000313" key="58">
    <source>
        <dbReference type="Proteomes" id="UP000033864"/>
    </source>
</evidence>
<evidence type="ECO:0000313" key="15">
    <source>
        <dbReference type="EMBL" id="KKG57507.1"/>
    </source>
</evidence>
<evidence type="ECO:0000313" key="16">
    <source>
        <dbReference type="EMBL" id="KKG64837.1"/>
    </source>
</evidence>
<evidence type="ECO:0000313" key="29">
    <source>
        <dbReference type="EMBL" id="KKH09564.1"/>
    </source>
</evidence>
<dbReference type="Proteomes" id="UP000034667">
    <property type="component" value="Unassembled WGS sequence"/>
</dbReference>
<sequence>MVLRLNIQYYTKKFKILKKSRYRKSKKSDTPLKICPKSPSDYPAITRANNPVFGQPNKQN</sequence>